<accession>A0A1G9DLW6</accession>
<dbReference type="Gene3D" id="3.30.565.10">
    <property type="entry name" value="Histidine kinase-like ATPase, C-terminal domain"/>
    <property type="match status" value="1"/>
</dbReference>
<feature type="transmembrane region" description="Helical" evidence="1">
    <location>
        <begin position="118"/>
        <end position="138"/>
    </location>
</feature>
<feature type="transmembrane region" description="Helical" evidence="1">
    <location>
        <begin position="79"/>
        <end position="106"/>
    </location>
</feature>
<evidence type="ECO:0000313" key="4">
    <source>
        <dbReference type="Proteomes" id="UP000198510"/>
    </source>
</evidence>
<dbReference type="STRING" id="1075417.SAMN05421823_103174"/>
<feature type="transmembrane region" description="Helical" evidence="1">
    <location>
        <begin position="37"/>
        <end position="58"/>
    </location>
</feature>
<proteinExistence type="predicted"/>
<gene>
    <name evidence="3" type="ORF">SAMN05421823_103174</name>
</gene>
<protein>
    <submittedName>
        <fullName evidence="3">Histidine kinase</fullName>
    </submittedName>
</protein>
<dbReference type="Proteomes" id="UP000198510">
    <property type="component" value="Unassembled WGS sequence"/>
</dbReference>
<dbReference type="InterPro" id="IPR010559">
    <property type="entry name" value="Sig_transdc_His_kin_internal"/>
</dbReference>
<evidence type="ECO:0000259" key="2">
    <source>
        <dbReference type="Pfam" id="PF06580"/>
    </source>
</evidence>
<dbReference type="InterPro" id="IPR036890">
    <property type="entry name" value="HATPase_C_sf"/>
</dbReference>
<dbReference type="Pfam" id="PF06580">
    <property type="entry name" value="His_kinase"/>
    <property type="match status" value="1"/>
</dbReference>
<feature type="transmembrane region" description="Helical" evidence="1">
    <location>
        <begin position="14"/>
        <end position="31"/>
    </location>
</feature>
<dbReference type="PANTHER" id="PTHR34220">
    <property type="entry name" value="SENSOR HISTIDINE KINASE YPDA"/>
    <property type="match status" value="1"/>
</dbReference>
<dbReference type="InterPro" id="IPR050640">
    <property type="entry name" value="Bact_2-comp_sensor_kinase"/>
</dbReference>
<keyword evidence="3" id="KW-0418">Kinase</keyword>
<sequence length="353" mass="40256">MIASKRRTSQDRRVEWIGIPVLGMVLSLIFGGRSLSWSSMLSMMVIFTLFTAFGWIGNGRIVDALRARFPSIQQTPQRLLFQILACTAYTVGGYVLLYPILVRVVFQVPPELPGLESVVFTLIITTAVTSIFEATYFFQRWKLSVVESEQLKRQTVQSQLESLKTQVSPHFLFNSLNTLATLIPEDPALSVQFVEKLSEVYRYLLQNRTQEVVLLATELNFVNAYLFLLRIRFAESLRVDVAVPDEEQRAASVPPIVVQMLVENAVKHNIVSRQRPLYLHIGVEGDALVVRNTLQRKPVRPEESTGVGLANIRTRYRFLTNQELILQETDREFIVRLPLLRVVQPAERAHPYA</sequence>
<organism evidence="3 4">
    <name type="scientific">Catalinimonas alkaloidigena</name>
    <dbReference type="NCBI Taxonomy" id="1075417"/>
    <lineage>
        <taxon>Bacteria</taxon>
        <taxon>Pseudomonadati</taxon>
        <taxon>Bacteroidota</taxon>
        <taxon>Cytophagia</taxon>
        <taxon>Cytophagales</taxon>
        <taxon>Catalimonadaceae</taxon>
        <taxon>Catalinimonas</taxon>
    </lineage>
</organism>
<dbReference type="EMBL" id="FNFO01000003">
    <property type="protein sequence ID" value="SDK64820.1"/>
    <property type="molecule type" value="Genomic_DNA"/>
</dbReference>
<evidence type="ECO:0000313" key="3">
    <source>
        <dbReference type="EMBL" id="SDK64820.1"/>
    </source>
</evidence>
<keyword evidence="1" id="KW-0812">Transmembrane</keyword>
<dbReference type="GO" id="GO:0000155">
    <property type="term" value="F:phosphorelay sensor kinase activity"/>
    <property type="evidence" value="ECO:0007669"/>
    <property type="project" value="InterPro"/>
</dbReference>
<evidence type="ECO:0000256" key="1">
    <source>
        <dbReference type="SAM" id="Phobius"/>
    </source>
</evidence>
<feature type="domain" description="Signal transduction histidine kinase internal region" evidence="2">
    <location>
        <begin position="159"/>
        <end position="236"/>
    </location>
</feature>
<keyword evidence="1" id="KW-0472">Membrane</keyword>
<dbReference type="PANTHER" id="PTHR34220:SF7">
    <property type="entry name" value="SENSOR HISTIDINE KINASE YPDA"/>
    <property type="match status" value="1"/>
</dbReference>
<dbReference type="AlphaFoldDB" id="A0A1G9DLW6"/>
<dbReference type="GO" id="GO:0016020">
    <property type="term" value="C:membrane"/>
    <property type="evidence" value="ECO:0007669"/>
    <property type="project" value="InterPro"/>
</dbReference>
<dbReference type="RefSeq" id="WP_176955946.1">
    <property type="nucleotide sequence ID" value="NZ_FNFO01000003.1"/>
</dbReference>
<keyword evidence="4" id="KW-1185">Reference proteome</keyword>
<name>A0A1G9DLW6_9BACT</name>
<keyword evidence="1" id="KW-1133">Transmembrane helix</keyword>
<keyword evidence="3" id="KW-0808">Transferase</keyword>
<reference evidence="3 4" key="1">
    <citation type="submission" date="2016-10" db="EMBL/GenBank/DDBJ databases">
        <authorList>
            <person name="de Groot N.N."/>
        </authorList>
    </citation>
    <scope>NUCLEOTIDE SEQUENCE [LARGE SCALE GENOMIC DNA]</scope>
    <source>
        <strain evidence="3 4">DSM 25186</strain>
    </source>
</reference>